<gene>
    <name evidence="6" type="ORF">HD597_005249</name>
</gene>
<evidence type="ECO:0000256" key="4">
    <source>
        <dbReference type="ARBA" id="ARBA00022807"/>
    </source>
</evidence>
<protein>
    <submittedName>
        <fullName evidence="6">Cell wall-associated NlpC family hydrolase</fullName>
    </submittedName>
</protein>
<name>A0A9X2GFM1_9ACTN</name>
<proteinExistence type="inferred from homology"/>
<dbReference type="SUPFAM" id="SSF54001">
    <property type="entry name" value="Cysteine proteinases"/>
    <property type="match status" value="1"/>
</dbReference>
<dbReference type="InterPro" id="IPR000064">
    <property type="entry name" value="NLP_P60_dom"/>
</dbReference>
<dbReference type="Gene3D" id="3.90.1720.10">
    <property type="entry name" value="endopeptidase domain like (from Nostoc punctiforme)"/>
    <property type="match status" value="1"/>
</dbReference>
<accession>A0A9X2GFM1</accession>
<evidence type="ECO:0000313" key="6">
    <source>
        <dbReference type="EMBL" id="MCP2358229.1"/>
    </source>
</evidence>
<evidence type="ECO:0000256" key="3">
    <source>
        <dbReference type="ARBA" id="ARBA00022801"/>
    </source>
</evidence>
<dbReference type="PANTHER" id="PTHR47359:SF3">
    <property type="entry name" value="NLP_P60 DOMAIN-CONTAINING PROTEIN-RELATED"/>
    <property type="match status" value="1"/>
</dbReference>
<keyword evidence="3 6" id="KW-0378">Hydrolase</keyword>
<organism evidence="6 7">
    <name type="scientific">Nonomuraea thailandensis</name>
    <dbReference type="NCBI Taxonomy" id="1188745"/>
    <lineage>
        <taxon>Bacteria</taxon>
        <taxon>Bacillati</taxon>
        <taxon>Actinomycetota</taxon>
        <taxon>Actinomycetes</taxon>
        <taxon>Streptosporangiales</taxon>
        <taxon>Streptosporangiaceae</taxon>
        <taxon>Nonomuraea</taxon>
    </lineage>
</organism>
<keyword evidence="4" id="KW-0788">Thiol protease</keyword>
<feature type="domain" description="NlpC/P60" evidence="5">
    <location>
        <begin position="65"/>
        <end position="183"/>
    </location>
</feature>
<evidence type="ECO:0000259" key="5">
    <source>
        <dbReference type="PROSITE" id="PS51935"/>
    </source>
</evidence>
<dbReference type="InterPro" id="IPR051794">
    <property type="entry name" value="PG_Endopeptidase_C40"/>
</dbReference>
<dbReference type="Proteomes" id="UP001139648">
    <property type="component" value="Unassembled WGS sequence"/>
</dbReference>
<dbReference type="GO" id="GO:0008234">
    <property type="term" value="F:cysteine-type peptidase activity"/>
    <property type="evidence" value="ECO:0007669"/>
    <property type="project" value="UniProtKB-KW"/>
</dbReference>
<evidence type="ECO:0000313" key="7">
    <source>
        <dbReference type="Proteomes" id="UP001139648"/>
    </source>
</evidence>
<dbReference type="RefSeq" id="WP_253745319.1">
    <property type="nucleotide sequence ID" value="NZ_BAABKA010000065.1"/>
</dbReference>
<reference evidence="6" key="1">
    <citation type="submission" date="2022-06" db="EMBL/GenBank/DDBJ databases">
        <title>Sequencing the genomes of 1000 actinobacteria strains.</title>
        <authorList>
            <person name="Klenk H.-P."/>
        </authorList>
    </citation>
    <scope>NUCLEOTIDE SEQUENCE</scope>
    <source>
        <strain evidence="6">DSM 46694</strain>
    </source>
</reference>
<comment type="caution">
    <text evidence="6">The sequence shown here is derived from an EMBL/GenBank/DDBJ whole genome shotgun (WGS) entry which is preliminary data.</text>
</comment>
<sequence>MRDKVRSPSRSRLRECCLALSGAALTMIVAAGGLILPGPVARAVTGDSVAGEAKAAKASKIARQQEKARKAVAVAKRQIGDPYRYGAVGPGSFDCSGLTQYVWKKAGVRLPRMARSQFAGIRPRVSRKNLLPGDLMFFRGLRHVVMYIGNGKMIHSPRTGERVRIEKLRASRVSSFVGAVRPGI</sequence>
<evidence type="ECO:0000256" key="2">
    <source>
        <dbReference type="ARBA" id="ARBA00022670"/>
    </source>
</evidence>
<evidence type="ECO:0000256" key="1">
    <source>
        <dbReference type="ARBA" id="ARBA00007074"/>
    </source>
</evidence>
<dbReference type="EMBL" id="JAMZEB010000002">
    <property type="protein sequence ID" value="MCP2358229.1"/>
    <property type="molecule type" value="Genomic_DNA"/>
</dbReference>
<dbReference type="GO" id="GO:0006508">
    <property type="term" value="P:proteolysis"/>
    <property type="evidence" value="ECO:0007669"/>
    <property type="project" value="UniProtKB-KW"/>
</dbReference>
<dbReference type="PROSITE" id="PS51935">
    <property type="entry name" value="NLPC_P60"/>
    <property type="match status" value="1"/>
</dbReference>
<comment type="similarity">
    <text evidence="1">Belongs to the peptidase C40 family.</text>
</comment>
<dbReference type="PANTHER" id="PTHR47359">
    <property type="entry name" value="PEPTIDOGLYCAN DL-ENDOPEPTIDASE CWLO"/>
    <property type="match status" value="1"/>
</dbReference>
<dbReference type="InterPro" id="IPR038765">
    <property type="entry name" value="Papain-like_cys_pep_sf"/>
</dbReference>
<dbReference type="AlphaFoldDB" id="A0A9X2GFM1"/>
<keyword evidence="7" id="KW-1185">Reference proteome</keyword>
<dbReference type="Pfam" id="PF00877">
    <property type="entry name" value="NLPC_P60"/>
    <property type="match status" value="1"/>
</dbReference>
<keyword evidence="2" id="KW-0645">Protease</keyword>